<comment type="catalytic activity">
    <reaction evidence="1">
        <text>4-amino-5-hydroxymethyl-2-methylpyrimidine + ATP = 4-amino-2-methyl-5-(phosphooxymethyl)pyrimidine + ADP + H(+)</text>
        <dbReference type="Rhea" id="RHEA:23096"/>
        <dbReference type="ChEBI" id="CHEBI:15378"/>
        <dbReference type="ChEBI" id="CHEBI:16892"/>
        <dbReference type="ChEBI" id="CHEBI:30616"/>
        <dbReference type="ChEBI" id="CHEBI:58354"/>
        <dbReference type="ChEBI" id="CHEBI:456216"/>
        <dbReference type="EC" id="2.7.1.49"/>
    </reaction>
</comment>
<evidence type="ECO:0000259" key="10">
    <source>
        <dbReference type="Pfam" id="PF08543"/>
    </source>
</evidence>
<evidence type="ECO:0000256" key="1">
    <source>
        <dbReference type="ARBA" id="ARBA00000151"/>
    </source>
</evidence>
<dbReference type="GO" id="GO:0009228">
    <property type="term" value="P:thiamine biosynthetic process"/>
    <property type="evidence" value="ECO:0007669"/>
    <property type="project" value="UniProtKB-KW"/>
</dbReference>
<evidence type="ECO:0000313" key="11">
    <source>
        <dbReference type="EMBL" id="TNC27115.1"/>
    </source>
</evidence>
<evidence type="ECO:0000256" key="6">
    <source>
        <dbReference type="ARBA" id="ARBA00022741"/>
    </source>
</evidence>
<name>A0A5C4M2E2_9ACTN</name>
<evidence type="ECO:0000256" key="9">
    <source>
        <dbReference type="ARBA" id="ARBA00022977"/>
    </source>
</evidence>
<evidence type="ECO:0000256" key="8">
    <source>
        <dbReference type="ARBA" id="ARBA00022840"/>
    </source>
</evidence>
<keyword evidence="8" id="KW-0067">ATP-binding</keyword>
<evidence type="ECO:0000256" key="4">
    <source>
        <dbReference type="ARBA" id="ARBA00004769"/>
    </source>
</evidence>
<comment type="caution">
    <text evidence="11">The sequence shown here is derived from an EMBL/GenBank/DDBJ whole genome shotgun (WGS) entry which is preliminary data.</text>
</comment>
<evidence type="ECO:0000256" key="5">
    <source>
        <dbReference type="ARBA" id="ARBA00022679"/>
    </source>
</evidence>
<dbReference type="FunFam" id="3.40.1190.20:FF:000003">
    <property type="entry name" value="Phosphomethylpyrimidine kinase ThiD"/>
    <property type="match status" value="1"/>
</dbReference>
<proteinExistence type="predicted"/>
<reference evidence="11 12" key="1">
    <citation type="submission" date="2019-05" db="EMBL/GenBank/DDBJ databases">
        <title>Mumia sp. nov., isolated from the intestinal contents of plateau pika (Ochotona curzoniae) in the Qinghai-Tibet plateau of China.</title>
        <authorList>
            <person name="Tian Z."/>
        </authorList>
    </citation>
    <scope>NUCLEOTIDE SEQUENCE [LARGE SCALE GENOMIC DNA]</scope>
    <source>
        <strain evidence="12">527</strain>
    </source>
</reference>
<dbReference type="GO" id="GO:0008902">
    <property type="term" value="F:hydroxymethylpyrimidine kinase activity"/>
    <property type="evidence" value="ECO:0007669"/>
    <property type="project" value="UniProtKB-EC"/>
</dbReference>
<dbReference type="GO" id="GO:0008972">
    <property type="term" value="F:phosphomethylpyrimidine kinase activity"/>
    <property type="evidence" value="ECO:0007669"/>
    <property type="project" value="UniProtKB-EC"/>
</dbReference>
<dbReference type="Proteomes" id="UP000306740">
    <property type="component" value="Unassembled WGS sequence"/>
</dbReference>
<evidence type="ECO:0000256" key="7">
    <source>
        <dbReference type="ARBA" id="ARBA00022777"/>
    </source>
</evidence>
<dbReference type="InterPro" id="IPR013749">
    <property type="entry name" value="PM/HMP-P_kinase-1"/>
</dbReference>
<dbReference type="InterPro" id="IPR029056">
    <property type="entry name" value="Ribokinase-like"/>
</dbReference>
<protein>
    <submittedName>
        <fullName evidence="11">Bifunctional hydroxymethylpyrimidine kinase/phosphomethylpyrimidine kinase</fullName>
        <ecNumber evidence="11">2.7.1.49</ecNumber>
        <ecNumber evidence="11">2.7.4.7</ecNumber>
    </submittedName>
</protein>
<sequence length="267" mass="26876">MSPVPVVLSIAGSDPSGGAGIQADLKTASALGVYGAAALTALTVQNTRGVSGIHAVPPEFVAAQVRAVLDDLEVGAVKIGMLGTADVVAAVAEVLATTDVPIVLDPVMVATSGDRLVPEDAIRALRTSLLPLVTVVTPNVPEAAVLAGAPEATDADGLEVAARGLRVVGGTRAVLVKGGHLGGDESIDVLADEDGVRSYPAPRIDTPHTHGTGCSLSTAIASHLALGMPLREAVGEAKEYLTGALRSGATYSVGQGNGPIDHLWRTR</sequence>
<comment type="pathway">
    <text evidence="4">Cofactor biosynthesis; thiamine diphosphate biosynthesis; 4-amino-2-methyl-5-diphosphomethylpyrimidine from 5-amino-1-(5-phospho-D-ribosyl)imidazole: step 3/3.</text>
</comment>
<evidence type="ECO:0000256" key="3">
    <source>
        <dbReference type="ARBA" id="ARBA00003848"/>
    </source>
</evidence>
<comment type="function">
    <text evidence="3">Catalyzes the phosphorylation of hydroxymethylpyrimidine phosphate (HMP-P) to HMP-PP, and of HMP to HMP-P.</text>
</comment>
<evidence type="ECO:0000313" key="12">
    <source>
        <dbReference type="Proteomes" id="UP000306740"/>
    </source>
</evidence>
<dbReference type="PANTHER" id="PTHR20858">
    <property type="entry name" value="PHOSPHOMETHYLPYRIMIDINE KINASE"/>
    <property type="match status" value="1"/>
</dbReference>
<feature type="domain" description="Pyridoxamine kinase/Phosphomethylpyrimidine kinase" evidence="10">
    <location>
        <begin position="14"/>
        <end position="261"/>
    </location>
</feature>
<dbReference type="Gene3D" id="3.40.1190.20">
    <property type="match status" value="1"/>
</dbReference>
<dbReference type="UniPathway" id="UPA00060">
    <property type="reaction ID" value="UER00138"/>
</dbReference>
<dbReference type="EMBL" id="VDFR01000243">
    <property type="protein sequence ID" value="TNC27115.1"/>
    <property type="molecule type" value="Genomic_DNA"/>
</dbReference>
<evidence type="ECO:0000256" key="2">
    <source>
        <dbReference type="ARBA" id="ARBA00000565"/>
    </source>
</evidence>
<gene>
    <name evidence="11" type="primary">thiD</name>
    <name evidence="11" type="ORF">FHE65_34340</name>
</gene>
<dbReference type="CDD" id="cd01169">
    <property type="entry name" value="HMPP_kinase"/>
    <property type="match status" value="1"/>
</dbReference>
<comment type="catalytic activity">
    <reaction evidence="2">
        <text>4-amino-2-methyl-5-(phosphooxymethyl)pyrimidine + ATP = 4-amino-2-methyl-5-(diphosphooxymethyl)pyrimidine + ADP</text>
        <dbReference type="Rhea" id="RHEA:19893"/>
        <dbReference type="ChEBI" id="CHEBI:30616"/>
        <dbReference type="ChEBI" id="CHEBI:57841"/>
        <dbReference type="ChEBI" id="CHEBI:58354"/>
        <dbReference type="ChEBI" id="CHEBI:456216"/>
        <dbReference type="EC" id="2.7.4.7"/>
    </reaction>
</comment>
<dbReference type="AlphaFoldDB" id="A0A5C4M2E2"/>
<organism evidence="11 12">
    <name type="scientific">Mumia zhuanghuii</name>
    <dbReference type="NCBI Taxonomy" id="2585211"/>
    <lineage>
        <taxon>Bacteria</taxon>
        <taxon>Bacillati</taxon>
        <taxon>Actinomycetota</taxon>
        <taxon>Actinomycetes</taxon>
        <taxon>Propionibacteriales</taxon>
        <taxon>Nocardioidaceae</taxon>
        <taxon>Mumia</taxon>
    </lineage>
</organism>
<dbReference type="SUPFAM" id="SSF53613">
    <property type="entry name" value="Ribokinase-like"/>
    <property type="match status" value="1"/>
</dbReference>
<dbReference type="EC" id="2.7.1.49" evidence="11"/>
<dbReference type="GO" id="GO:0005829">
    <property type="term" value="C:cytosol"/>
    <property type="evidence" value="ECO:0007669"/>
    <property type="project" value="TreeGrafter"/>
</dbReference>
<dbReference type="PANTHER" id="PTHR20858:SF17">
    <property type="entry name" value="HYDROXYMETHYLPYRIMIDINE_PHOSPHOMETHYLPYRIMIDINE KINASE THI20-RELATED"/>
    <property type="match status" value="1"/>
</dbReference>
<dbReference type="EC" id="2.7.4.7" evidence="11"/>
<keyword evidence="5 11" id="KW-0808">Transferase</keyword>
<keyword evidence="6" id="KW-0547">Nucleotide-binding</keyword>
<dbReference type="RefSeq" id="WP_139085058.1">
    <property type="nucleotide sequence ID" value="NZ_VDFR01000243.1"/>
</dbReference>
<keyword evidence="7 11" id="KW-0418">Kinase</keyword>
<dbReference type="Pfam" id="PF08543">
    <property type="entry name" value="Phos_pyr_kin"/>
    <property type="match status" value="1"/>
</dbReference>
<dbReference type="InterPro" id="IPR004399">
    <property type="entry name" value="HMP/HMP-P_kinase_dom"/>
</dbReference>
<dbReference type="NCBIfam" id="TIGR00097">
    <property type="entry name" value="HMP-P_kinase"/>
    <property type="match status" value="1"/>
</dbReference>
<accession>A0A5C4M2E2</accession>
<dbReference type="GO" id="GO:0005524">
    <property type="term" value="F:ATP binding"/>
    <property type="evidence" value="ECO:0007669"/>
    <property type="project" value="UniProtKB-KW"/>
</dbReference>
<dbReference type="GO" id="GO:0009229">
    <property type="term" value="P:thiamine diphosphate biosynthetic process"/>
    <property type="evidence" value="ECO:0007669"/>
    <property type="project" value="UniProtKB-UniPathway"/>
</dbReference>
<dbReference type="OrthoDB" id="34166at2"/>
<keyword evidence="9" id="KW-0784">Thiamine biosynthesis</keyword>